<evidence type="ECO:0008006" key="3">
    <source>
        <dbReference type="Google" id="ProtNLM"/>
    </source>
</evidence>
<evidence type="ECO:0000313" key="1">
    <source>
        <dbReference type="EMBL" id="PWI57791.1"/>
    </source>
</evidence>
<dbReference type="Proteomes" id="UP000245380">
    <property type="component" value="Unassembled WGS sequence"/>
</dbReference>
<dbReference type="EMBL" id="MPDK01000009">
    <property type="protein sequence ID" value="PWI57791.1"/>
    <property type="molecule type" value="Genomic_DNA"/>
</dbReference>
<evidence type="ECO:0000313" key="2">
    <source>
        <dbReference type="Proteomes" id="UP000245380"/>
    </source>
</evidence>
<protein>
    <recommendedName>
        <fullName evidence="3">DUF4258 domain-containing protein</fullName>
    </recommendedName>
</protein>
<accession>A0A2U3D948</accession>
<keyword evidence="2" id="KW-1185">Reference proteome</keyword>
<dbReference type="AlphaFoldDB" id="A0A2U3D948"/>
<reference evidence="1 2" key="1">
    <citation type="submission" date="2016-11" db="EMBL/GenBank/DDBJ databases">
        <title>Comparative genomics of Acidibacillus ferroxidans species.</title>
        <authorList>
            <person name="Oliveira G."/>
            <person name="Nunes G."/>
            <person name="Oliveira R."/>
            <person name="Araujo F."/>
            <person name="Salim A."/>
            <person name="Scholte L."/>
            <person name="Morais D."/>
            <person name="Nancucheo I."/>
            <person name="Johnson D.B."/>
            <person name="Grail B."/>
            <person name="Bittencourt J."/>
            <person name="Valadares R."/>
        </authorList>
    </citation>
    <scope>NUCLEOTIDE SEQUENCE [LARGE SCALE GENOMIC DNA]</scope>
    <source>
        <strain evidence="1 2">Y002</strain>
    </source>
</reference>
<comment type="caution">
    <text evidence="1">The sequence shown here is derived from an EMBL/GenBank/DDBJ whole genome shotgun (WGS) entry which is preliminary data.</text>
</comment>
<sequence>MVKNPGVKVDWSNVSDHGMQRLEQRGVSEAEVNSWVKNGKALEQNGGSKWLYVTKQGAAVVAKDGTLVTVIPAANYDANMWSTVTRLFGSK</sequence>
<name>A0A2U3D948_SULT2</name>
<gene>
    <name evidence="1" type="ORF">BM613_07320</name>
</gene>
<proteinExistence type="predicted"/>
<organism evidence="1 2">
    <name type="scientific">Sulfoacidibacillus thermotolerans</name>
    <name type="common">Acidibacillus sulfuroxidans</name>
    <dbReference type="NCBI Taxonomy" id="1765684"/>
    <lineage>
        <taxon>Bacteria</taxon>
        <taxon>Bacillati</taxon>
        <taxon>Bacillota</taxon>
        <taxon>Bacilli</taxon>
        <taxon>Bacillales</taxon>
        <taxon>Alicyclobacillaceae</taxon>
        <taxon>Sulfoacidibacillus</taxon>
    </lineage>
</organism>